<dbReference type="OrthoDB" id="9780552at2"/>
<dbReference type="RefSeq" id="WP_050060749.1">
    <property type="nucleotide sequence ID" value="NZ_JACHEK010000007.1"/>
</dbReference>
<dbReference type="GO" id="GO:0005886">
    <property type="term" value="C:plasma membrane"/>
    <property type="evidence" value="ECO:0007669"/>
    <property type="project" value="UniProtKB-SubCell"/>
</dbReference>
<comment type="caution">
    <text evidence="17">The sequence shown here is derived from an EMBL/GenBank/DDBJ whole genome shotgun (WGS) entry which is preliminary data.</text>
</comment>
<keyword evidence="8 13" id="KW-1133">Transmembrane helix</keyword>
<feature type="domain" description="Membrane insertase YidC N-terminal" evidence="16">
    <location>
        <begin position="94"/>
        <end position="365"/>
    </location>
</feature>
<comment type="caution">
    <text evidence="13">Lacks conserved residue(s) required for the propagation of feature annotation.</text>
</comment>
<dbReference type="GO" id="GO:0032977">
    <property type="term" value="F:membrane insertase activity"/>
    <property type="evidence" value="ECO:0007669"/>
    <property type="project" value="InterPro"/>
</dbReference>
<dbReference type="InterPro" id="IPR047196">
    <property type="entry name" value="YidC_ALB_C"/>
</dbReference>
<dbReference type="CDD" id="cd20070">
    <property type="entry name" value="5TM_YidC_Alb3"/>
    <property type="match status" value="1"/>
</dbReference>
<keyword evidence="10 13" id="KW-0143">Chaperone</keyword>
<evidence type="ECO:0000256" key="4">
    <source>
        <dbReference type="ARBA" id="ARBA00022448"/>
    </source>
</evidence>
<feature type="transmembrane region" description="Helical" evidence="13">
    <location>
        <begin position="493"/>
        <end position="511"/>
    </location>
</feature>
<dbReference type="InterPro" id="IPR028055">
    <property type="entry name" value="YidC/Oxa/ALB_C"/>
</dbReference>
<proteinExistence type="inferred from homology"/>
<dbReference type="InterPro" id="IPR001708">
    <property type="entry name" value="YidC/ALB3/OXA1/COX18"/>
</dbReference>
<dbReference type="AlphaFoldDB" id="A0A841JWG1"/>
<dbReference type="PANTHER" id="PTHR12428">
    <property type="entry name" value="OXA1"/>
    <property type="match status" value="1"/>
</dbReference>
<reference evidence="17 18" key="1">
    <citation type="submission" date="2020-08" db="EMBL/GenBank/DDBJ databases">
        <title>Genomic Encyclopedia of Type Strains, Phase IV (KMG-IV): sequencing the most valuable type-strain genomes for metagenomic binning, comparative biology and taxonomic classification.</title>
        <authorList>
            <person name="Goeker M."/>
        </authorList>
    </citation>
    <scope>NUCLEOTIDE SEQUENCE [LARGE SCALE GENOMIC DNA]</scope>
    <source>
        <strain evidence="17 18">DSM 103733</strain>
    </source>
</reference>
<name>A0A841JWG1_9BACT</name>
<feature type="compositionally biased region" description="Low complexity" evidence="14">
    <location>
        <begin position="45"/>
        <end position="69"/>
    </location>
</feature>
<dbReference type="CDD" id="cd19961">
    <property type="entry name" value="EcYidC-like_peri"/>
    <property type="match status" value="1"/>
</dbReference>
<feature type="transmembrane region" description="Helical" evidence="13">
    <location>
        <begin position="20"/>
        <end position="38"/>
    </location>
</feature>
<dbReference type="PRINTS" id="PR00701">
    <property type="entry name" value="60KDINNERMP"/>
</dbReference>
<comment type="subunit">
    <text evidence="13">Interacts with the Sec translocase complex via SecD. Specifically interacts with transmembrane segments of nascent integral membrane proteins during membrane integration.</text>
</comment>
<evidence type="ECO:0000256" key="11">
    <source>
        <dbReference type="ARBA" id="ARBA00033245"/>
    </source>
</evidence>
<evidence type="ECO:0000256" key="5">
    <source>
        <dbReference type="ARBA" id="ARBA00022475"/>
    </source>
</evidence>
<dbReference type="InterPro" id="IPR038221">
    <property type="entry name" value="YidC_periplasmic_sf"/>
</dbReference>
<dbReference type="InterPro" id="IPR028053">
    <property type="entry name" value="Membr_insert_YidC_N"/>
</dbReference>
<evidence type="ECO:0000256" key="9">
    <source>
        <dbReference type="ARBA" id="ARBA00023136"/>
    </source>
</evidence>
<dbReference type="NCBIfam" id="TIGR03593">
    <property type="entry name" value="yidC_nterm"/>
    <property type="match status" value="1"/>
</dbReference>
<dbReference type="NCBIfam" id="TIGR03592">
    <property type="entry name" value="yidC_oxa1_cterm"/>
    <property type="match status" value="1"/>
</dbReference>
<evidence type="ECO:0000259" key="15">
    <source>
        <dbReference type="Pfam" id="PF02096"/>
    </source>
</evidence>
<keyword evidence="5 13" id="KW-1003">Cell membrane</keyword>
<keyword evidence="9 13" id="KW-0472">Membrane</keyword>
<evidence type="ECO:0000259" key="16">
    <source>
        <dbReference type="Pfam" id="PF14849"/>
    </source>
</evidence>
<comment type="subcellular location">
    <subcellularLocation>
        <location evidence="1">Cell inner membrane</location>
        <topology evidence="1">Multi-pass membrane protein</topology>
    </subcellularLocation>
    <subcellularLocation>
        <location evidence="13">Cell membrane</location>
        <topology evidence="13">Multi-pass membrane protein</topology>
    </subcellularLocation>
</comment>
<keyword evidence="7 13" id="KW-0653">Protein transport</keyword>
<evidence type="ECO:0000256" key="14">
    <source>
        <dbReference type="SAM" id="MobiDB-lite"/>
    </source>
</evidence>
<feature type="transmembrane region" description="Helical" evidence="13">
    <location>
        <begin position="377"/>
        <end position="398"/>
    </location>
</feature>
<dbReference type="Pfam" id="PF02096">
    <property type="entry name" value="60KD_IMP"/>
    <property type="match status" value="1"/>
</dbReference>
<comment type="similarity">
    <text evidence="2 13">Belongs to the OXA1/ALB3/YidC family. Type 1 subfamily.</text>
</comment>
<evidence type="ECO:0000256" key="6">
    <source>
        <dbReference type="ARBA" id="ARBA00022692"/>
    </source>
</evidence>
<evidence type="ECO:0000256" key="1">
    <source>
        <dbReference type="ARBA" id="ARBA00004429"/>
    </source>
</evidence>
<dbReference type="GO" id="GO:0015031">
    <property type="term" value="P:protein transport"/>
    <property type="evidence" value="ECO:0007669"/>
    <property type="project" value="UniProtKB-KW"/>
</dbReference>
<feature type="domain" description="Membrane insertase YidC/Oxa/ALB C-terminal" evidence="15">
    <location>
        <begin position="378"/>
        <end position="563"/>
    </location>
</feature>
<dbReference type="GO" id="GO:0051205">
    <property type="term" value="P:protein insertion into membrane"/>
    <property type="evidence" value="ECO:0007669"/>
    <property type="project" value="TreeGrafter"/>
</dbReference>
<dbReference type="Proteomes" id="UP000538666">
    <property type="component" value="Unassembled WGS sequence"/>
</dbReference>
<protein>
    <recommendedName>
        <fullName evidence="3 13">Membrane protein insertase YidC</fullName>
    </recommendedName>
    <alternativeName>
        <fullName evidence="12 13">Foldase YidC</fullName>
    </alternativeName>
    <alternativeName>
        <fullName evidence="11 13">Membrane integrase YidC</fullName>
    </alternativeName>
    <alternativeName>
        <fullName evidence="13">Membrane protein YidC</fullName>
    </alternativeName>
</protein>
<evidence type="ECO:0000313" key="17">
    <source>
        <dbReference type="EMBL" id="MBB6145712.1"/>
    </source>
</evidence>
<keyword evidence="18" id="KW-1185">Reference proteome</keyword>
<evidence type="ECO:0000313" key="18">
    <source>
        <dbReference type="Proteomes" id="UP000538666"/>
    </source>
</evidence>
<keyword evidence="4 13" id="KW-0813">Transport</keyword>
<evidence type="ECO:0000256" key="2">
    <source>
        <dbReference type="ARBA" id="ARBA00010527"/>
    </source>
</evidence>
<dbReference type="Gene3D" id="2.70.98.90">
    <property type="match status" value="1"/>
</dbReference>
<evidence type="ECO:0000256" key="3">
    <source>
        <dbReference type="ARBA" id="ARBA00015325"/>
    </source>
</evidence>
<evidence type="ECO:0000256" key="8">
    <source>
        <dbReference type="ARBA" id="ARBA00022989"/>
    </source>
</evidence>
<comment type="function">
    <text evidence="13">Required for the insertion and/or proper folding and/or complex formation of integral membrane proteins into the membrane. Involved in integration of membrane proteins that insert both dependently and independently of the Sec translocase complex, as well as at least some lipoproteins. Aids folding of multispanning membrane proteins.</text>
</comment>
<feature type="region of interest" description="Disordered" evidence="14">
    <location>
        <begin position="44"/>
        <end position="69"/>
    </location>
</feature>
<evidence type="ECO:0000256" key="7">
    <source>
        <dbReference type="ARBA" id="ARBA00022927"/>
    </source>
</evidence>
<dbReference type="PANTHER" id="PTHR12428:SF65">
    <property type="entry name" value="CYTOCHROME C OXIDASE ASSEMBLY PROTEIN COX18, MITOCHONDRIAL"/>
    <property type="match status" value="1"/>
</dbReference>
<dbReference type="HAMAP" id="MF_01810">
    <property type="entry name" value="YidC_type1"/>
    <property type="match status" value="1"/>
</dbReference>
<gene>
    <name evidence="13" type="primary">yidC</name>
    <name evidence="17" type="ORF">HNQ77_003673</name>
</gene>
<evidence type="ECO:0000256" key="13">
    <source>
        <dbReference type="HAMAP-Rule" id="MF_01810"/>
    </source>
</evidence>
<accession>A0A841JWG1</accession>
<dbReference type="InterPro" id="IPR019998">
    <property type="entry name" value="Membr_insert_YidC"/>
</dbReference>
<dbReference type="Pfam" id="PF14849">
    <property type="entry name" value="YidC_periplas"/>
    <property type="match status" value="1"/>
</dbReference>
<keyword evidence="6 13" id="KW-0812">Transmembrane</keyword>
<evidence type="ECO:0000256" key="12">
    <source>
        <dbReference type="ARBA" id="ARBA00033342"/>
    </source>
</evidence>
<organism evidence="17 18">
    <name type="scientific">Silvibacterium bohemicum</name>
    <dbReference type="NCBI Taxonomy" id="1577686"/>
    <lineage>
        <taxon>Bacteria</taxon>
        <taxon>Pseudomonadati</taxon>
        <taxon>Acidobacteriota</taxon>
        <taxon>Terriglobia</taxon>
        <taxon>Terriglobales</taxon>
        <taxon>Acidobacteriaceae</taxon>
        <taxon>Silvibacterium</taxon>
    </lineage>
</organism>
<evidence type="ECO:0000256" key="10">
    <source>
        <dbReference type="ARBA" id="ARBA00023186"/>
    </source>
</evidence>
<dbReference type="EMBL" id="JACHEK010000007">
    <property type="protein sequence ID" value="MBB6145712.1"/>
    <property type="molecule type" value="Genomic_DNA"/>
</dbReference>
<sequence length="590" mass="64864">MAEIKNPNQQGAGGGQDSRTILVFAGLFILIFFGLQYYKGKKAPEQPTTTQQQAQSSSSTSPASSAPAEGAAMMMMTAAPSAGTVSAASESQSVIENELYRITFTNRGAQVKSWVLKKYTDDEGRPLDLVNHEAAAKFGYPLSLYAYDANLRGKLASGLYVPSATGSIAEPGSLSFDYSAGGLTVHKTFSFDSTYVIHATVTVTQNGAPVTTLLSWPSGFGDQSTLPQYASGMLDLSQSGKDDQLPAKKVVGNDTLHGPFDYAGISDLYFATVFLPDTPSDATVVSLHNSLAIPRNRKKPDPNVTDSASVLGAAIGDNSGQINTRIFAGPKSLDVLGSIHTTSGLNLEKVVNFGWWGIIAKPLFLFLRFLHEHVVPNWGWAILLLTIILNLAMLPTRLQMMKSSLKMQRIQPQMDDIKAKYAKYKTTDPRKQDMQKEIFDLQKREGVNMFGGCLPMLIQWPLLFGFYRMLSNVIELRHAHWLWLPDLASPDPWHILPIFVIVSMFLTQFLTPSPGMDPAQQKMMAFTMPAVFGFMMWNFGSGLSLYWACSNFIGVAQQMVMNRTSLGREIREIAIRRAAKKNGKIINARR</sequence>